<gene>
    <name evidence="11" type="ORF">HDE69_004579</name>
</gene>
<feature type="domain" description="DyP dimeric alpha+beta barrel" evidence="10">
    <location>
        <begin position="11"/>
        <end position="181"/>
    </location>
</feature>
<dbReference type="GO" id="GO:0005829">
    <property type="term" value="C:cytosol"/>
    <property type="evidence" value="ECO:0007669"/>
    <property type="project" value="TreeGrafter"/>
</dbReference>
<evidence type="ECO:0000256" key="7">
    <source>
        <dbReference type="ARBA" id="ARBA00023004"/>
    </source>
</evidence>
<evidence type="ECO:0000256" key="8">
    <source>
        <dbReference type="ARBA" id="ARBA00025737"/>
    </source>
</evidence>
<feature type="domain" description="Dyp-type peroxidase C-terminal" evidence="9">
    <location>
        <begin position="395"/>
        <end position="455"/>
    </location>
</feature>
<dbReference type="GO" id="GO:0020037">
    <property type="term" value="F:heme binding"/>
    <property type="evidence" value="ECO:0007669"/>
    <property type="project" value="InterPro"/>
</dbReference>
<dbReference type="Pfam" id="PF20628">
    <property type="entry name" value="Dyp_perox_C"/>
    <property type="match status" value="1"/>
</dbReference>
<evidence type="ECO:0000256" key="1">
    <source>
        <dbReference type="ARBA" id="ARBA00001970"/>
    </source>
</evidence>
<dbReference type="InterPro" id="IPR006314">
    <property type="entry name" value="Dyp_peroxidase"/>
</dbReference>
<keyword evidence="2 11" id="KW-0575">Peroxidase</keyword>
<keyword evidence="3" id="KW-0349">Heme</keyword>
<dbReference type="PROSITE" id="PS51404">
    <property type="entry name" value="DYP_PEROXIDASE"/>
    <property type="match status" value="1"/>
</dbReference>
<dbReference type="GO" id="GO:0004601">
    <property type="term" value="F:peroxidase activity"/>
    <property type="evidence" value="ECO:0007669"/>
    <property type="project" value="UniProtKB-KW"/>
</dbReference>
<protein>
    <submittedName>
        <fullName evidence="11">Dyp-type peroxidase family</fullName>
    </submittedName>
</protein>
<dbReference type="InterPro" id="IPR048328">
    <property type="entry name" value="Dyp_perox_C"/>
</dbReference>
<evidence type="ECO:0000313" key="12">
    <source>
        <dbReference type="Proteomes" id="UP000537718"/>
    </source>
</evidence>
<evidence type="ECO:0000259" key="9">
    <source>
        <dbReference type="Pfam" id="PF20628"/>
    </source>
</evidence>
<evidence type="ECO:0000256" key="5">
    <source>
        <dbReference type="ARBA" id="ARBA00022729"/>
    </source>
</evidence>
<sequence>MIAEPILEIDEIQGNIIPGFRMPFQYFAGCQVNAQSDLNGFLNYLLPKITTMREALTYKEDRVARAKQAGIRGKESFTLTIEQNLFWINIGFGKKLLGKFKTDAEKVDLAYKLGLAARSSLLGDPSDTTNEGNKKNWKLGNEQNGADIFLIAASDNETTLLKRVEELKAKLTEFALTVIYEENGGRLDEDREHFGFKDGISQPSVRGFVDKERKTLLIDRLVAEGNENPSAPEFAAPGKMLIWPGQFVFGYAKQSPDNYREPEPASENEKSDFLKNGSFVVFRRLKQDVATFDTYSKTMFQQLINTPDFQGEDYETFLAKLVGRFKDGKPVILGEQEVAPENYNNFNFNADTPVFRLRDGKQVASVKADQPGMKCPAFAHIRKVNPRDLPTDLGKETDSATFRIIRRGIPFGKPYDFDNPENPVNETERGLLFLSYQTSIERQFERLTQKWMNEPGRPTAMGYDILVGQNGEEDENGVKWCKFMDDNRQTKEITAEKTFVIPTGGGYFFCPSVSTVRGLIS</sequence>
<accession>A0A7W8YX84</accession>
<evidence type="ECO:0000256" key="2">
    <source>
        <dbReference type="ARBA" id="ARBA00022559"/>
    </source>
</evidence>
<dbReference type="PANTHER" id="PTHR30521:SF4">
    <property type="entry name" value="DEFERROCHELATASE"/>
    <property type="match status" value="1"/>
</dbReference>
<keyword evidence="5" id="KW-0732">Signal</keyword>
<keyword evidence="7" id="KW-0408">Iron</keyword>
<dbReference type="RefSeq" id="WP_183869590.1">
    <property type="nucleotide sequence ID" value="NZ_JACHCF010000013.1"/>
</dbReference>
<name>A0A7W8YX84_9SPHI</name>
<dbReference type="SUPFAM" id="SSF54909">
    <property type="entry name" value="Dimeric alpha+beta barrel"/>
    <property type="match status" value="1"/>
</dbReference>
<dbReference type="NCBIfam" id="TIGR01413">
    <property type="entry name" value="Dyp_perox_fam"/>
    <property type="match status" value="1"/>
</dbReference>
<dbReference type="Pfam" id="PF21105">
    <property type="entry name" value="DyP_N"/>
    <property type="match status" value="1"/>
</dbReference>
<keyword evidence="6" id="KW-0560">Oxidoreductase</keyword>
<dbReference type="Proteomes" id="UP000537718">
    <property type="component" value="Unassembled WGS sequence"/>
</dbReference>
<comment type="caution">
    <text evidence="11">The sequence shown here is derived from an EMBL/GenBank/DDBJ whole genome shotgun (WGS) entry which is preliminary data.</text>
</comment>
<dbReference type="AlphaFoldDB" id="A0A7W8YX84"/>
<keyword evidence="4" id="KW-0479">Metal-binding</keyword>
<dbReference type="EMBL" id="JACHCF010000013">
    <property type="protein sequence ID" value="MBB5623493.1"/>
    <property type="molecule type" value="Genomic_DNA"/>
</dbReference>
<proteinExistence type="inferred from homology"/>
<evidence type="ECO:0000256" key="3">
    <source>
        <dbReference type="ARBA" id="ARBA00022617"/>
    </source>
</evidence>
<dbReference type="PANTHER" id="PTHR30521">
    <property type="entry name" value="DEFERROCHELATASE/PEROXIDASE"/>
    <property type="match status" value="1"/>
</dbReference>
<dbReference type="InterPro" id="IPR011008">
    <property type="entry name" value="Dimeric_a/b-barrel"/>
</dbReference>
<comment type="similarity">
    <text evidence="8">Belongs to the DyP-type peroxidase family.</text>
</comment>
<reference evidence="11 12" key="1">
    <citation type="submission" date="2020-08" db="EMBL/GenBank/DDBJ databases">
        <title>Genomic Encyclopedia of Type Strains, Phase IV (KMG-V): Genome sequencing to study the core and pangenomes of soil and plant-associated prokaryotes.</title>
        <authorList>
            <person name="Whitman W."/>
        </authorList>
    </citation>
    <scope>NUCLEOTIDE SEQUENCE [LARGE SCALE GENOMIC DNA]</scope>
    <source>
        <strain evidence="11 12">MP7CTX6</strain>
    </source>
</reference>
<organism evidence="11 12">
    <name type="scientific">Pedobacter cryoconitis</name>
    <dbReference type="NCBI Taxonomy" id="188932"/>
    <lineage>
        <taxon>Bacteria</taxon>
        <taxon>Pseudomonadati</taxon>
        <taxon>Bacteroidota</taxon>
        <taxon>Sphingobacteriia</taxon>
        <taxon>Sphingobacteriales</taxon>
        <taxon>Sphingobacteriaceae</taxon>
        <taxon>Pedobacter</taxon>
    </lineage>
</organism>
<evidence type="ECO:0000256" key="6">
    <source>
        <dbReference type="ARBA" id="ARBA00023002"/>
    </source>
</evidence>
<comment type="cofactor">
    <cofactor evidence="1">
        <name>heme b</name>
        <dbReference type="ChEBI" id="CHEBI:60344"/>
    </cofactor>
</comment>
<dbReference type="GO" id="GO:0046872">
    <property type="term" value="F:metal ion binding"/>
    <property type="evidence" value="ECO:0007669"/>
    <property type="project" value="UniProtKB-KW"/>
</dbReference>
<evidence type="ECO:0000256" key="4">
    <source>
        <dbReference type="ARBA" id="ARBA00022723"/>
    </source>
</evidence>
<dbReference type="InterPro" id="IPR049509">
    <property type="entry name" value="DyP_N"/>
</dbReference>
<evidence type="ECO:0000313" key="11">
    <source>
        <dbReference type="EMBL" id="MBB5623493.1"/>
    </source>
</evidence>
<evidence type="ECO:0000259" key="10">
    <source>
        <dbReference type="Pfam" id="PF21105"/>
    </source>
</evidence>